<feature type="transmembrane region" description="Helical" evidence="2">
    <location>
        <begin position="107"/>
        <end position="128"/>
    </location>
</feature>
<protein>
    <submittedName>
        <fullName evidence="3">MFS transporter</fullName>
    </submittedName>
</protein>
<feature type="transmembrane region" description="Helical" evidence="2">
    <location>
        <begin position="313"/>
        <end position="337"/>
    </location>
</feature>
<sequence length="415" mass="44589">MTASPERFRYVAYGLLGMPLAMATLPVYVHIPAYYAMNLDMGLAPLGWVLFTARLFDTAQDPFWGMWIDRLDTKVAPLLIAAATIFVLAFAGLWLPPTGRGSTVAWLAAMLALTYSAHSFITICYLAWGASLNGCTQALLSATAWREGAGLAGIMLASVIPAAIMANGIDAISTGMGFYNLSFALLFAVSLYALLQFAPAWRKTEHVTPPFFESAKALAKNRRFMGLLLPYFLNAVAMSLPATLALFYIRDQLKSPAWAPAFLLSYFASAVCGLPFWTKLASRTGPARCWCLGMLMAVLAFCGAALLGDGDRWSYFAVCISAGFALGADLAMPPVLFARTVRDGEGSGAYFGIYTLLSKLALACTGLSLPLLTYAGYQPGAGPSMPLVALYAGLPCVIKLLVISLMWRSDEKVSE</sequence>
<feature type="transmembrane region" description="Helical" evidence="2">
    <location>
        <begin position="255"/>
        <end position="277"/>
    </location>
</feature>
<dbReference type="GO" id="GO:0005886">
    <property type="term" value="C:plasma membrane"/>
    <property type="evidence" value="ECO:0007669"/>
    <property type="project" value="TreeGrafter"/>
</dbReference>
<feature type="transmembrane region" description="Helical" evidence="2">
    <location>
        <begin position="175"/>
        <end position="195"/>
    </location>
</feature>
<name>A0A6L6QFK4_9BURK</name>
<reference evidence="3 4" key="1">
    <citation type="submission" date="2019-11" db="EMBL/GenBank/DDBJ databases">
        <title>Type strains purchased from KCTC, JCM and DSMZ.</title>
        <authorList>
            <person name="Lu H."/>
        </authorList>
    </citation>
    <scope>NUCLEOTIDE SEQUENCE [LARGE SCALE GENOMIC DNA]</scope>
    <source>
        <strain evidence="3 4">JCM 31587</strain>
    </source>
</reference>
<dbReference type="InterPro" id="IPR036259">
    <property type="entry name" value="MFS_trans_sf"/>
</dbReference>
<accession>A0A6L6QFK4</accession>
<gene>
    <name evidence="3" type="ORF">GM658_11105</name>
</gene>
<dbReference type="GO" id="GO:0015293">
    <property type="term" value="F:symporter activity"/>
    <property type="evidence" value="ECO:0007669"/>
    <property type="project" value="InterPro"/>
</dbReference>
<feature type="transmembrane region" description="Helical" evidence="2">
    <location>
        <begin position="387"/>
        <end position="407"/>
    </location>
</feature>
<feature type="transmembrane region" description="Helical" evidence="2">
    <location>
        <begin position="228"/>
        <end position="249"/>
    </location>
</feature>
<dbReference type="Gene3D" id="1.20.1250.20">
    <property type="entry name" value="MFS general substrate transporter like domains"/>
    <property type="match status" value="1"/>
</dbReference>
<comment type="caution">
    <text evidence="3">The sequence shown here is derived from an EMBL/GenBank/DDBJ whole genome shotgun (WGS) entry which is preliminary data.</text>
</comment>
<dbReference type="RefSeq" id="WP_155454116.1">
    <property type="nucleotide sequence ID" value="NZ_WNKX01000007.1"/>
</dbReference>
<dbReference type="SUPFAM" id="SSF103473">
    <property type="entry name" value="MFS general substrate transporter"/>
    <property type="match status" value="1"/>
</dbReference>
<dbReference type="InterPro" id="IPR039672">
    <property type="entry name" value="MFS_2"/>
</dbReference>
<dbReference type="OrthoDB" id="181905at2"/>
<evidence type="ECO:0000313" key="3">
    <source>
        <dbReference type="EMBL" id="MTW11152.1"/>
    </source>
</evidence>
<keyword evidence="4" id="KW-1185">Reference proteome</keyword>
<feature type="transmembrane region" description="Helical" evidence="2">
    <location>
        <begin position="12"/>
        <end position="29"/>
    </location>
</feature>
<feature type="transmembrane region" description="Helical" evidence="2">
    <location>
        <begin position="76"/>
        <end position="95"/>
    </location>
</feature>
<feature type="transmembrane region" description="Helical" evidence="2">
    <location>
        <begin position="349"/>
        <end position="375"/>
    </location>
</feature>
<comment type="similarity">
    <text evidence="1">Belongs to the sodium:galactoside symporter (TC 2.A.2) family.</text>
</comment>
<feature type="transmembrane region" description="Helical" evidence="2">
    <location>
        <begin position="149"/>
        <end position="169"/>
    </location>
</feature>
<dbReference type="Proteomes" id="UP000472320">
    <property type="component" value="Unassembled WGS sequence"/>
</dbReference>
<organism evidence="3 4">
    <name type="scientific">Massilia eburnea</name>
    <dbReference type="NCBI Taxonomy" id="1776165"/>
    <lineage>
        <taxon>Bacteria</taxon>
        <taxon>Pseudomonadati</taxon>
        <taxon>Pseudomonadota</taxon>
        <taxon>Betaproteobacteria</taxon>
        <taxon>Burkholderiales</taxon>
        <taxon>Oxalobacteraceae</taxon>
        <taxon>Telluria group</taxon>
        <taxon>Massilia</taxon>
    </lineage>
</organism>
<evidence type="ECO:0000313" key="4">
    <source>
        <dbReference type="Proteomes" id="UP000472320"/>
    </source>
</evidence>
<dbReference type="Pfam" id="PF13347">
    <property type="entry name" value="MFS_2"/>
    <property type="match status" value="1"/>
</dbReference>
<feature type="transmembrane region" description="Helical" evidence="2">
    <location>
        <begin position="289"/>
        <end position="307"/>
    </location>
</feature>
<dbReference type="GO" id="GO:0008643">
    <property type="term" value="P:carbohydrate transport"/>
    <property type="evidence" value="ECO:0007669"/>
    <property type="project" value="InterPro"/>
</dbReference>
<dbReference type="PANTHER" id="PTHR11328:SF24">
    <property type="entry name" value="MAJOR FACILITATOR SUPERFAMILY (MFS) PROFILE DOMAIN-CONTAINING PROTEIN"/>
    <property type="match status" value="1"/>
</dbReference>
<dbReference type="PANTHER" id="PTHR11328">
    <property type="entry name" value="MAJOR FACILITATOR SUPERFAMILY DOMAIN-CONTAINING PROTEIN"/>
    <property type="match status" value="1"/>
</dbReference>
<proteinExistence type="inferred from homology"/>
<evidence type="ECO:0000256" key="1">
    <source>
        <dbReference type="ARBA" id="ARBA00009617"/>
    </source>
</evidence>
<keyword evidence="2" id="KW-0812">Transmembrane</keyword>
<evidence type="ECO:0000256" key="2">
    <source>
        <dbReference type="SAM" id="Phobius"/>
    </source>
</evidence>
<keyword evidence="2" id="KW-1133">Transmembrane helix</keyword>
<dbReference type="EMBL" id="WNKX01000007">
    <property type="protein sequence ID" value="MTW11152.1"/>
    <property type="molecule type" value="Genomic_DNA"/>
</dbReference>
<keyword evidence="2" id="KW-0472">Membrane</keyword>
<dbReference type="AlphaFoldDB" id="A0A6L6QFK4"/>